<evidence type="ECO:0000256" key="5">
    <source>
        <dbReference type="ARBA" id="ARBA00007417"/>
    </source>
</evidence>
<feature type="binding site" evidence="14">
    <location>
        <position position="199"/>
    </location>
    <ligand>
        <name>NADP(+)</name>
        <dbReference type="ChEBI" id="CHEBI:58349"/>
    </ligand>
</feature>
<feature type="active site" description="Proton donor" evidence="13">
    <location>
        <position position="42"/>
    </location>
</feature>
<keyword evidence="10 12" id="KW-0560">Oxidoreductase</keyword>
<dbReference type="EC" id="3.5.4.26" evidence="12"/>
<feature type="binding site" evidence="15">
    <location>
        <position position="67"/>
    </location>
    <ligand>
        <name>Zn(2+)</name>
        <dbReference type="ChEBI" id="CHEBI:29105"/>
        <note>catalytic</note>
    </ligand>
</feature>
<dbReference type="InterPro" id="IPR002734">
    <property type="entry name" value="RibDG_C"/>
</dbReference>
<dbReference type="GO" id="GO:0008270">
    <property type="term" value="F:zinc ion binding"/>
    <property type="evidence" value="ECO:0007669"/>
    <property type="project" value="InterPro"/>
</dbReference>
<sequence length="342" mass="38093">MQIAKNGLGTTRPNPMVGAVIVYNNTIIGEGFTSEYGGNHAEVNAINSVKNKALLTKSTLYVTLEPCSHYGKTPPCSDLIVSHQIPNVVIGCVDDNPEVAGKGIAKLEAAGCHVTVGVLEKECRVHHKRFFTFHNKKRPYIILKWAETDDGFIAPLTKNENKPVWITNSYSRQLVHKWRAEEQAILVGTSTVIADNPSLTVRDWTGQNPIRVVLDKHLRLAANYSLFSNDAETIVITESSVERKQTAGNLTFELIDWNLKESIAKQICDVLFNRNLTSIIIEGGAQTLQTFIDENLWDEARIFTGKSEFKEGVSSPIFKGSMISKTEIKNDTLKVYNNDLLY</sequence>
<comment type="cofactor">
    <cofactor evidence="12 15">
        <name>Zn(2+)</name>
        <dbReference type="ChEBI" id="CHEBI:29105"/>
    </cofactor>
    <text evidence="12 15">Binds 1 zinc ion.</text>
</comment>
<comment type="pathway">
    <text evidence="3 12">Cofactor biosynthesis; riboflavin biosynthesis; 5-amino-6-(D-ribitylamino)uracil from GTP: step 3/4.</text>
</comment>
<feature type="binding site" evidence="14">
    <location>
        <position position="179"/>
    </location>
    <ligand>
        <name>substrate</name>
    </ligand>
</feature>
<feature type="binding site" evidence="14">
    <location>
        <position position="202"/>
    </location>
    <ligand>
        <name>substrate</name>
    </ligand>
</feature>
<evidence type="ECO:0000256" key="14">
    <source>
        <dbReference type="PIRSR" id="PIRSR006769-2"/>
    </source>
</evidence>
<evidence type="ECO:0000256" key="9">
    <source>
        <dbReference type="ARBA" id="ARBA00022857"/>
    </source>
</evidence>
<evidence type="ECO:0000313" key="17">
    <source>
        <dbReference type="EMBL" id="PYE81450.1"/>
    </source>
</evidence>
<gene>
    <name evidence="17" type="ORF">DFQ11_10223</name>
</gene>
<feature type="binding site" evidence="14">
    <location>
        <position position="191"/>
    </location>
    <ligand>
        <name>NADP(+)</name>
        <dbReference type="ChEBI" id="CHEBI:58349"/>
    </ligand>
</feature>
<dbReference type="Gene3D" id="3.40.430.10">
    <property type="entry name" value="Dihydrofolate Reductase, subunit A"/>
    <property type="match status" value="1"/>
</dbReference>
<dbReference type="GO" id="GO:0008835">
    <property type="term" value="F:diaminohydroxyphosphoribosylaminopyrimidine deaminase activity"/>
    <property type="evidence" value="ECO:0007669"/>
    <property type="project" value="UniProtKB-EC"/>
</dbReference>
<dbReference type="GO" id="GO:0008703">
    <property type="term" value="F:5-amino-6-(5-phosphoribosylamino)uracil reductase activity"/>
    <property type="evidence" value="ECO:0007669"/>
    <property type="project" value="UniProtKB-EC"/>
</dbReference>
<dbReference type="AlphaFoldDB" id="A0A2V4WW50"/>
<comment type="catalytic activity">
    <reaction evidence="12">
        <text>2,5-diamino-6-hydroxy-4-(5-phosphoribosylamino)-pyrimidine + H2O + H(+) = 5-amino-6-(5-phospho-D-ribosylamino)uracil + NH4(+)</text>
        <dbReference type="Rhea" id="RHEA:21868"/>
        <dbReference type="ChEBI" id="CHEBI:15377"/>
        <dbReference type="ChEBI" id="CHEBI:15378"/>
        <dbReference type="ChEBI" id="CHEBI:28938"/>
        <dbReference type="ChEBI" id="CHEBI:58453"/>
        <dbReference type="ChEBI" id="CHEBI:58614"/>
        <dbReference type="EC" id="3.5.4.26"/>
    </reaction>
</comment>
<evidence type="ECO:0000256" key="4">
    <source>
        <dbReference type="ARBA" id="ARBA00005259"/>
    </source>
</evidence>
<comment type="similarity">
    <text evidence="5 12">In the C-terminal section; belongs to the HTP reductase family.</text>
</comment>
<dbReference type="NCBIfam" id="TIGR00326">
    <property type="entry name" value="eubact_ribD"/>
    <property type="match status" value="1"/>
</dbReference>
<evidence type="ECO:0000256" key="8">
    <source>
        <dbReference type="ARBA" id="ARBA00022833"/>
    </source>
</evidence>
<dbReference type="Gene3D" id="3.40.140.10">
    <property type="entry name" value="Cytidine Deaminase, domain 2"/>
    <property type="match status" value="1"/>
</dbReference>
<feature type="binding site" evidence="14">
    <location>
        <position position="165"/>
    </location>
    <ligand>
        <name>NADP(+)</name>
        <dbReference type="ChEBI" id="CHEBI:58349"/>
    </ligand>
</feature>
<dbReference type="Pfam" id="PF00383">
    <property type="entry name" value="dCMP_cyt_deam_1"/>
    <property type="match status" value="1"/>
</dbReference>
<evidence type="ECO:0000256" key="7">
    <source>
        <dbReference type="ARBA" id="ARBA00022723"/>
    </source>
</evidence>
<dbReference type="PIRSF" id="PIRSF006769">
    <property type="entry name" value="RibD"/>
    <property type="match status" value="1"/>
</dbReference>
<dbReference type="CDD" id="cd01284">
    <property type="entry name" value="Riboflavin_deaminase-reductase"/>
    <property type="match status" value="1"/>
</dbReference>
<dbReference type="EC" id="1.1.1.193" evidence="12"/>
<dbReference type="Pfam" id="PF01872">
    <property type="entry name" value="RibD_C"/>
    <property type="match status" value="1"/>
</dbReference>
<comment type="function">
    <text evidence="1 12">Converts 2,5-diamino-6-(ribosylamino)-4(3h)-pyrimidinone 5'-phosphate into 5-amino-6-(ribosylamino)-2,4(1h,3h)-pyrimidinedione 5'-phosphate.</text>
</comment>
<comment type="similarity">
    <text evidence="4 12">In the N-terminal section; belongs to the cytidine and deoxycytidylate deaminase family.</text>
</comment>
<name>A0A2V4WW50_9FLAO</name>
<dbReference type="InterPro" id="IPR016192">
    <property type="entry name" value="APOBEC/CMP_deaminase_Zn-bd"/>
</dbReference>
<dbReference type="Proteomes" id="UP000248054">
    <property type="component" value="Unassembled WGS sequence"/>
</dbReference>
<dbReference type="InterPro" id="IPR002125">
    <property type="entry name" value="CMP_dCMP_dom"/>
</dbReference>
<dbReference type="InterPro" id="IPR016193">
    <property type="entry name" value="Cytidine_deaminase-like"/>
</dbReference>
<evidence type="ECO:0000256" key="12">
    <source>
        <dbReference type="PIRNR" id="PIRNR006769"/>
    </source>
</evidence>
<feature type="binding site" evidence="14">
    <location>
        <position position="282"/>
    </location>
    <ligand>
        <name>substrate</name>
    </ligand>
</feature>
<evidence type="ECO:0000256" key="11">
    <source>
        <dbReference type="ARBA" id="ARBA00023268"/>
    </source>
</evidence>
<keyword evidence="8 12" id="KW-0862">Zinc</keyword>
<dbReference type="GO" id="GO:0009231">
    <property type="term" value="P:riboflavin biosynthetic process"/>
    <property type="evidence" value="ECO:0007669"/>
    <property type="project" value="UniProtKB-UniPathway"/>
</dbReference>
<keyword evidence="6 12" id="KW-0686">Riboflavin biosynthesis</keyword>
<evidence type="ECO:0000256" key="6">
    <source>
        <dbReference type="ARBA" id="ARBA00022619"/>
    </source>
</evidence>
<dbReference type="EMBL" id="QJTD01000002">
    <property type="protein sequence ID" value="PYE81450.1"/>
    <property type="molecule type" value="Genomic_DNA"/>
</dbReference>
<evidence type="ECO:0000256" key="15">
    <source>
        <dbReference type="PIRSR" id="PIRSR006769-3"/>
    </source>
</evidence>
<comment type="pathway">
    <text evidence="2 12">Cofactor biosynthesis; riboflavin biosynthesis; 5-amino-6-(D-ribitylamino)uracil from GTP: step 2/4.</text>
</comment>
<dbReference type="InterPro" id="IPR024072">
    <property type="entry name" value="DHFR-like_dom_sf"/>
</dbReference>
<organism evidence="17 18">
    <name type="scientific">Winogradskyella epiphytica</name>
    <dbReference type="NCBI Taxonomy" id="262005"/>
    <lineage>
        <taxon>Bacteria</taxon>
        <taxon>Pseudomonadati</taxon>
        <taxon>Bacteroidota</taxon>
        <taxon>Flavobacteriia</taxon>
        <taxon>Flavobacteriales</taxon>
        <taxon>Flavobacteriaceae</taxon>
        <taxon>Winogradskyella</taxon>
    </lineage>
</organism>
<comment type="catalytic activity">
    <reaction evidence="12">
        <text>5-amino-6-(5-phospho-D-ribitylamino)uracil + NADP(+) = 5-amino-6-(5-phospho-D-ribosylamino)uracil + NADPH + H(+)</text>
        <dbReference type="Rhea" id="RHEA:17845"/>
        <dbReference type="ChEBI" id="CHEBI:15378"/>
        <dbReference type="ChEBI" id="CHEBI:57783"/>
        <dbReference type="ChEBI" id="CHEBI:58349"/>
        <dbReference type="ChEBI" id="CHEBI:58421"/>
        <dbReference type="ChEBI" id="CHEBI:58453"/>
        <dbReference type="EC" id="1.1.1.193"/>
    </reaction>
</comment>
<evidence type="ECO:0000256" key="13">
    <source>
        <dbReference type="PIRSR" id="PIRSR006769-1"/>
    </source>
</evidence>
<keyword evidence="11" id="KW-0511">Multifunctional enzyme</keyword>
<dbReference type="UniPathway" id="UPA00275">
    <property type="reaction ID" value="UER00401"/>
</dbReference>
<dbReference type="PROSITE" id="PS51747">
    <property type="entry name" value="CYT_DCMP_DEAMINASES_2"/>
    <property type="match status" value="1"/>
</dbReference>
<evidence type="ECO:0000256" key="1">
    <source>
        <dbReference type="ARBA" id="ARBA00002151"/>
    </source>
</evidence>
<dbReference type="PANTHER" id="PTHR38011">
    <property type="entry name" value="DIHYDROFOLATE REDUCTASE FAMILY PROTEIN (AFU_ORTHOLOGUE AFUA_8G06820)"/>
    <property type="match status" value="1"/>
</dbReference>
<evidence type="ECO:0000259" key="16">
    <source>
        <dbReference type="PROSITE" id="PS51747"/>
    </source>
</evidence>
<keyword evidence="9 12" id="KW-0521">NADP</keyword>
<proteinExistence type="inferred from homology"/>
<feature type="domain" description="CMP/dCMP-type deaminase" evidence="16">
    <location>
        <begin position="1"/>
        <end position="107"/>
    </location>
</feature>
<keyword evidence="12" id="KW-0378">Hydrolase</keyword>
<evidence type="ECO:0000256" key="10">
    <source>
        <dbReference type="ARBA" id="ARBA00023002"/>
    </source>
</evidence>
<feature type="binding site" evidence="14">
    <location>
        <position position="195"/>
    </location>
    <ligand>
        <name>NADP(+)</name>
        <dbReference type="ChEBI" id="CHEBI:58349"/>
    </ligand>
</feature>
<keyword evidence="18" id="KW-1185">Reference proteome</keyword>
<evidence type="ECO:0000313" key="18">
    <source>
        <dbReference type="Proteomes" id="UP000248054"/>
    </source>
</evidence>
<evidence type="ECO:0000256" key="3">
    <source>
        <dbReference type="ARBA" id="ARBA00004910"/>
    </source>
</evidence>
<dbReference type="SUPFAM" id="SSF53927">
    <property type="entry name" value="Cytidine deaminase-like"/>
    <property type="match status" value="1"/>
</dbReference>
<dbReference type="InterPro" id="IPR004794">
    <property type="entry name" value="Eubact_RibD"/>
</dbReference>
<dbReference type="SUPFAM" id="SSF53597">
    <property type="entry name" value="Dihydrofolate reductase-like"/>
    <property type="match status" value="1"/>
</dbReference>
<dbReference type="PROSITE" id="PS00903">
    <property type="entry name" value="CYT_DCMP_DEAMINASES_1"/>
    <property type="match status" value="1"/>
</dbReference>
<evidence type="ECO:0000256" key="2">
    <source>
        <dbReference type="ARBA" id="ARBA00004882"/>
    </source>
</evidence>
<feature type="binding site" evidence="15">
    <location>
        <position position="76"/>
    </location>
    <ligand>
        <name>Zn(2+)</name>
        <dbReference type="ChEBI" id="CHEBI:29105"/>
        <note>catalytic</note>
    </ligand>
</feature>
<dbReference type="InterPro" id="IPR050765">
    <property type="entry name" value="Riboflavin_Biosynth_HTPR"/>
</dbReference>
<reference evidence="17 18" key="1">
    <citation type="submission" date="2018-06" db="EMBL/GenBank/DDBJ databases">
        <title>Genomic Encyclopedia of Type Strains, Phase III (KMG-III): the genomes of soil and plant-associated and newly described type strains.</title>
        <authorList>
            <person name="Whitman W."/>
        </authorList>
    </citation>
    <scope>NUCLEOTIDE SEQUENCE [LARGE SCALE GENOMIC DNA]</scope>
    <source>
        <strain evidence="17 18">CECT 7945</strain>
    </source>
</reference>
<feature type="binding site" evidence="14">
    <location>
        <position position="146"/>
    </location>
    <ligand>
        <name>NADP(+)</name>
        <dbReference type="ChEBI" id="CHEBI:58349"/>
    </ligand>
</feature>
<comment type="caution">
    <text evidence="17">The sequence shown here is derived from an EMBL/GenBank/DDBJ whole genome shotgun (WGS) entry which is preliminary data.</text>
</comment>
<accession>A0A2V4WW50</accession>
<protein>
    <recommendedName>
        <fullName evidence="12">Riboflavin biosynthesis protein RibD</fullName>
    </recommendedName>
    <domain>
        <recommendedName>
            <fullName evidence="12">Diaminohydroxyphosphoribosylaminopyrimidine deaminase</fullName>
            <shortName evidence="12">DRAP deaminase</shortName>
            <ecNumber evidence="12">3.5.4.26</ecNumber>
        </recommendedName>
        <alternativeName>
            <fullName evidence="12">Riboflavin-specific deaminase</fullName>
        </alternativeName>
    </domain>
    <domain>
        <recommendedName>
            <fullName evidence="12">5-amino-6-(5-phosphoribosylamino)uracil reductase</fullName>
            <ecNumber evidence="12">1.1.1.193</ecNumber>
        </recommendedName>
        <alternativeName>
            <fullName evidence="12">HTP reductase</fullName>
        </alternativeName>
    </domain>
</protein>
<feature type="binding site" evidence="15">
    <location>
        <position position="40"/>
    </location>
    <ligand>
        <name>Zn(2+)</name>
        <dbReference type="ChEBI" id="CHEBI:29105"/>
        <note>catalytic</note>
    </ligand>
</feature>
<keyword evidence="7 12" id="KW-0479">Metal-binding</keyword>
<dbReference type="PANTHER" id="PTHR38011:SF7">
    <property type="entry name" value="2,5-DIAMINO-6-RIBOSYLAMINO-4(3H)-PYRIMIDINONE 5'-PHOSPHATE REDUCTASE"/>
    <property type="match status" value="1"/>
</dbReference>